<gene>
    <name evidence="1" type="ORF">VOLCADRAFT_91611</name>
</gene>
<organism evidence="2">
    <name type="scientific">Volvox carteri f. nagariensis</name>
    <dbReference type="NCBI Taxonomy" id="3068"/>
    <lineage>
        <taxon>Eukaryota</taxon>
        <taxon>Viridiplantae</taxon>
        <taxon>Chlorophyta</taxon>
        <taxon>core chlorophytes</taxon>
        <taxon>Chlorophyceae</taxon>
        <taxon>CS clade</taxon>
        <taxon>Chlamydomonadales</taxon>
        <taxon>Volvocaceae</taxon>
        <taxon>Volvox</taxon>
    </lineage>
</organism>
<dbReference type="RefSeq" id="XP_002951202.1">
    <property type="nucleotide sequence ID" value="XM_002951156.1"/>
</dbReference>
<dbReference type="GeneID" id="9615362"/>
<evidence type="ECO:0000313" key="1">
    <source>
        <dbReference type="EMBL" id="EFJ47731.1"/>
    </source>
</evidence>
<keyword evidence="2" id="KW-1185">Reference proteome</keyword>
<dbReference type="InParanoid" id="D8TXJ1"/>
<sequence>MPIYQHKQKQKQPPLACIMVSQPEPEPPVAPGLPTAVDDAAALDRRSSLLLPLPAVTPLPCAVDAESASASHMPLTCRRTTGSSVIASPLTPPLEALFASEKVDVEAWDDEGARCEAIAAAAVAGTAAPPGPEVRETAFGRFPGTTATEDEVDSMSRSLKGCKYDGNDVALVAAAPLPGGPRGEPPVDGAAVAAPPPPPPGAGVDAVEVTEAHDGDTTNGLLDAREGAACELLLLYDTAGGHGLTTARRSSIPDVGFGFAAPLLALAAAKGFVLMPRAVVAVAIECSAAKDGGGGGGCANEPKTVFAIPSSPDPAAGAPDDCVVLIVVVAAVVAVVVTPEAARRIAGGGGVLPVLERLVDDVRRRQYGRQTPRVLTTLGVILKTTWD</sequence>
<accession>D8TXJ1</accession>
<protein>
    <submittedName>
        <fullName evidence="1">Uncharacterized protein</fullName>
    </submittedName>
</protein>
<proteinExistence type="predicted"/>
<name>D8TXJ1_VOLCA</name>
<dbReference type="KEGG" id="vcn:VOLCADRAFT_91611"/>
<dbReference type="Proteomes" id="UP000001058">
    <property type="component" value="Unassembled WGS sequence"/>
</dbReference>
<evidence type="ECO:0000313" key="2">
    <source>
        <dbReference type="Proteomes" id="UP000001058"/>
    </source>
</evidence>
<reference evidence="1 2" key="1">
    <citation type="journal article" date="2010" name="Science">
        <title>Genomic analysis of organismal complexity in the multicellular green alga Volvox carteri.</title>
        <authorList>
            <person name="Prochnik S.E."/>
            <person name="Umen J."/>
            <person name="Nedelcu A.M."/>
            <person name="Hallmann A."/>
            <person name="Miller S.M."/>
            <person name="Nishii I."/>
            <person name="Ferris P."/>
            <person name="Kuo A."/>
            <person name="Mitros T."/>
            <person name="Fritz-Laylin L.K."/>
            <person name="Hellsten U."/>
            <person name="Chapman J."/>
            <person name="Simakov O."/>
            <person name="Rensing S.A."/>
            <person name="Terry A."/>
            <person name="Pangilinan J."/>
            <person name="Kapitonov V."/>
            <person name="Jurka J."/>
            <person name="Salamov A."/>
            <person name="Shapiro H."/>
            <person name="Schmutz J."/>
            <person name="Grimwood J."/>
            <person name="Lindquist E."/>
            <person name="Lucas S."/>
            <person name="Grigoriev I.V."/>
            <person name="Schmitt R."/>
            <person name="Kirk D."/>
            <person name="Rokhsar D.S."/>
        </authorList>
    </citation>
    <scope>NUCLEOTIDE SEQUENCE [LARGE SCALE GENOMIC DNA]</scope>
    <source>
        <strain evidence="2">f. Nagariensis / Eve</strain>
    </source>
</reference>
<dbReference type="AlphaFoldDB" id="D8TXJ1"/>
<dbReference type="EMBL" id="GL378343">
    <property type="protein sequence ID" value="EFJ47731.1"/>
    <property type="molecule type" value="Genomic_DNA"/>
</dbReference>